<organism evidence="2 3">
    <name type="scientific">Chitinophaga parva</name>
    <dbReference type="NCBI Taxonomy" id="2169414"/>
    <lineage>
        <taxon>Bacteria</taxon>
        <taxon>Pseudomonadati</taxon>
        <taxon>Bacteroidota</taxon>
        <taxon>Chitinophagia</taxon>
        <taxon>Chitinophagales</taxon>
        <taxon>Chitinophagaceae</taxon>
        <taxon>Chitinophaga</taxon>
    </lineage>
</organism>
<dbReference type="EMBL" id="QCYK01000002">
    <property type="protein sequence ID" value="PUZ26018.1"/>
    <property type="molecule type" value="Genomic_DNA"/>
</dbReference>
<evidence type="ECO:0000313" key="3">
    <source>
        <dbReference type="Proteomes" id="UP000244450"/>
    </source>
</evidence>
<feature type="chain" id="PRO_5015469163" description="TonB-dependent receptor plug domain-containing protein" evidence="1">
    <location>
        <begin position="17"/>
        <end position="180"/>
    </location>
</feature>
<protein>
    <recommendedName>
        <fullName evidence="4">TonB-dependent receptor plug domain-containing protein</fullName>
    </recommendedName>
</protein>
<evidence type="ECO:0000256" key="1">
    <source>
        <dbReference type="SAM" id="SignalP"/>
    </source>
</evidence>
<dbReference type="InterPro" id="IPR037066">
    <property type="entry name" value="Plug_dom_sf"/>
</dbReference>
<name>A0A2T7BIC1_9BACT</name>
<dbReference type="Gene3D" id="2.170.130.10">
    <property type="entry name" value="TonB-dependent receptor, plug domain"/>
    <property type="match status" value="1"/>
</dbReference>
<reference evidence="2 3" key="1">
    <citation type="submission" date="2018-04" db="EMBL/GenBank/DDBJ databases">
        <title>Chitinophaga fuyangensis sp. nov., isolated from soil in a chemical factory.</title>
        <authorList>
            <person name="Chen K."/>
        </authorList>
    </citation>
    <scope>NUCLEOTIDE SEQUENCE [LARGE SCALE GENOMIC DNA]</scope>
    <source>
        <strain evidence="2 3">LY-1</strain>
    </source>
</reference>
<accession>A0A2T7BIC1</accession>
<sequence length="180" mass="18902">MVMIAACMAASFSAKAQTGLDSISADLPGDSTFYVVDSVAVGIGAMQDLSPEKIASISVVSGPGIVRKYGDRAANGVIYIETKAFARKHYTALFSNRSAAYRKLLNDNKGDDTRFAYILNGRVLAINPEGELSAIKDNDLRAISVMPGKDLERVYGVKGKAAGVLITTGSVASGDGAYAR</sequence>
<evidence type="ECO:0000313" key="2">
    <source>
        <dbReference type="EMBL" id="PUZ26018.1"/>
    </source>
</evidence>
<feature type="signal peptide" evidence="1">
    <location>
        <begin position="1"/>
        <end position="16"/>
    </location>
</feature>
<gene>
    <name evidence="2" type="ORF">DCC81_17390</name>
</gene>
<keyword evidence="1" id="KW-0732">Signal</keyword>
<dbReference type="Proteomes" id="UP000244450">
    <property type="component" value="Unassembled WGS sequence"/>
</dbReference>
<comment type="caution">
    <text evidence="2">The sequence shown here is derived from an EMBL/GenBank/DDBJ whole genome shotgun (WGS) entry which is preliminary data.</text>
</comment>
<proteinExistence type="predicted"/>
<evidence type="ECO:0008006" key="4">
    <source>
        <dbReference type="Google" id="ProtNLM"/>
    </source>
</evidence>
<dbReference type="AlphaFoldDB" id="A0A2T7BIC1"/>
<dbReference type="SUPFAM" id="SSF56935">
    <property type="entry name" value="Porins"/>
    <property type="match status" value="1"/>
</dbReference>
<keyword evidence="3" id="KW-1185">Reference proteome</keyword>